<dbReference type="GO" id="GO:0008662">
    <property type="term" value="F:1-phosphofructokinase activity"/>
    <property type="evidence" value="ECO:0007669"/>
    <property type="project" value="UniProtKB-EC"/>
</dbReference>
<organism evidence="8">
    <name type="scientific">Solibacter usitatus (strain Ellin6076)</name>
    <dbReference type="NCBI Taxonomy" id="234267"/>
    <lineage>
        <taxon>Bacteria</taxon>
        <taxon>Pseudomonadati</taxon>
        <taxon>Acidobacteriota</taxon>
        <taxon>Terriglobia</taxon>
        <taxon>Bryobacterales</taxon>
        <taxon>Solibacteraceae</taxon>
        <taxon>Candidatus Solibacter</taxon>
    </lineage>
</organism>
<reference evidence="8" key="1">
    <citation type="submission" date="2006-10" db="EMBL/GenBank/DDBJ databases">
        <title>Complete sequence of Solibacter usitatus Ellin6076.</title>
        <authorList>
            <consortium name="US DOE Joint Genome Institute"/>
            <person name="Copeland A."/>
            <person name="Lucas S."/>
            <person name="Lapidus A."/>
            <person name="Barry K."/>
            <person name="Detter J.C."/>
            <person name="Glavina del Rio T."/>
            <person name="Hammon N."/>
            <person name="Israni S."/>
            <person name="Dalin E."/>
            <person name="Tice H."/>
            <person name="Pitluck S."/>
            <person name="Thompson L.S."/>
            <person name="Brettin T."/>
            <person name="Bruce D."/>
            <person name="Han C."/>
            <person name="Tapia R."/>
            <person name="Gilna P."/>
            <person name="Schmutz J."/>
            <person name="Larimer F."/>
            <person name="Land M."/>
            <person name="Hauser L."/>
            <person name="Kyrpides N."/>
            <person name="Mikhailova N."/>
            <person name="Janssen P.H."/>
            <person name="Kuske C.R."/>
            <person name="Richardson P."/>
        </authorList>
    </citation>
    <scope>NUCLEOTIDE SEQUENCE</scope>
    <source>
        <strain evidence="8">Ellin6076</strain>
    </source>
</reference>
<proteinExistence type="inferred from homology"/>
<dbReference type="Gene3D" id="3.40.1190.20">
    <property type="match status" value="1"/>
</dbReference>
<dbReference type="InterPro" id="IPR029056">
    <property type="entry name" value="Ribokinase-like"/>
</dbReference>
<dbReference type="CDD" id="cd01164">
    <property type="entry name" value="FruK_PfkB_like"/>
    <property type="match status" value="1"/>
</dbReference>
<evidence type="ECO:0000256" key="5">
    <source>
        <dbReference type="ARBA" id="ARBA00022840"/>
    </source>
</evidence>
<keyword evidence="4 8" id="KW-0418">Kinase</keyword>
<evidence type="ECO:0000256" key="2">
    <source>
        <dbReference type="ARBA" id="ARBA00022679"/>
    </source>
</evidence>
<evidence type="ECO:0000313" key="8">
    <source>
        <dbReference type="EMBL" id="ABJ81817.1"/>
    </source>
</evidence>
<dbReference type="AlphaFoldDB" id="Q02AU9"/>
<dbReference type="EMBL" id="CP000473">
    <property type="protein sequence ID" value="ABJ81817.1"/>
    <property type="molecule type" value="Genomic_DNA"/>
</dbReference>
<accession>Q02AU9</accession>
<dbReference type="PANTHER" id="PTHR46566">
    <property type="entry name" value="1-PHOSPHOFRUCTOKINASE-RELATED"/>
    <property type="match status" value="1"/>
</dbReference>
<dbReference type="eggNOG" id="COG1105">
    <property type="taxonomic scope" value="Bacteria"/>
</dbReference>
<protein>
    <submittedName>
        <fullName evidence="8">1-phosphofructokinase</fullName>
        <ecNumber evidence="8">2.7.1.56</ecNumber>
    </submittedName>
</protein>
<dbReference type="NCBIfam" id="TIGR03168">
    <property type="entry name" value="1-PFK"/>
    <property type="match status" value="1"/>
</dbReference>
<dbReference type="InterPro" id="IPR017583">
    <property type="entry name" value="Tagatose/fructose_Pkinase"/>
</dbReference>
<evidence type="ECO:0000256" key="1">
    <source>
        <dbReference type="ARBA" id="ARBA00010688"/>
    </source>
</evidence>
<dbReference type="GO" id="GO:0005829">
    <property type="term" value="C:cytosol"/>
    <property type="evidence" value="ECO:0007669"/>
    <property type="project" value="TreeGrafter"/>
</dbReference>
<evidence type="ECO:0000256" key="3">
    <source>
        <dbReference type="ARBA" id="ARBA00022741"/>
    </source>
</evidence>
<name>Q02AU9_SOLUE</name>
<dbReference type="EC" id="2.7.1.56" evidence="8"/>
<evidence type="ECO:0000256" key="4">
    <source>
        <dbReference type="ARBA" id="ARBA00022777"/>
    </source>
</evidence>
<dbReference type="KEGG" id="sus:Acid_0818"/>
<feature type="domain" description="Carbohydrate kinase PfkB" evidence="7">
    <location>
        <begin position="11"/>
        <end position="290"/>
    </location>
</feature>
<comment type="similarity">
    <text evidence="1">Belongs to the carbohydrate kinase PfkB family.</text>
</comment>
<dbReference type="STRING" id="234267.Acid_0818"/>
<dbReference type="GO" id="GO:0005524">
    <property type="term" value="F:ATP binding"/>
    <property type="evidence" value="ECO:0007669"/>
    <property type="project" value="UniProtKB-KW"/>
</dbReference>
<dbReference type="InterPro" id="IPR011611">
    <property type="entry name" value="PfkB_dom"/>
</dbReference>
<dbReference type="Pfam" id="PF00294">
    <property type="entry name" value="PfkB"/>
    <property type="match status" value="1"/>
</dbReference>
<dbReference type="HOGENOM" id="CLU_050013_0_0_0"/>
<keyword evidence="2 6" id="KW-0808">Transferase</keyword>
<evidence type="ECO:0000259" key="7">
    <source>
        <dbReference type="Pfam" id="PF00294"/>
    </source>
</evidence>
<sequence length="309" mass="33725">MIVTLTINPTIDRVISVDRLAFEDRAYINSTSEKAGGRGINASSVIHCFGGETMAVLISGGEAGKRLEEHLKTDGLAFHMVPIEHEIRTNLTITDRHGLTVNLNEKGPEVSKAEVERVERTVKELLDRASWLMICGSIPPGVPSSFYGRLISTARKKKVKTLLHADGESLRLGIEERPTLATPNHQEAERLLGRNLLTRTHYLEAAERIRTMGPESVVLSLGSRGAIGAFRDGVVEALPPRIDAVCPIGAGDALSAAYTWSMDRKNNSLEALRWGVAAGTASARLPGMNFANLQQTQEMVKQVEVRRAE</sequence>
<dbReference type="FunCoup" id="Q02AU9">
    <property type="interactions" value="167"/>
</dbReference>
<keyword evidence="5" id="KW-0067">ATP-binding</keyword>
<dbReference type="InParanoid" id="Q02AU9"/>
<evidence type="ECO:0000256" key="6">
    <source>
        <dbReference type="PIRNR" id="PIRNR000535"/>
    </source>
</evidence>
<dbReference type="PANTHER" id="PTHR46566:SF2">
    <property type="entry name" value="ATP-DEPENDENT 6-PHOSPHOFRUCTOKINASE ISOZYME 2"/>
    <property type="match status" value="1"/>
</dbReference>
<gene>
    <name evidence="8" type="ordered locus">Acid_0818</name>
</gene>
<dbReference type="PIRSF" id="PIRSF000535">
    <property type="entry name" value="1PFK/6PFK/LacC"/>
    <property type="match status" value="1"/>
</dbReference>
<keyword evidence="3" id="KW-0547">Nucleotide-binding</keyword>
<dbReference type="SUPFAM" id="SSF53613">
    <property type="entry name" value="Ribokinase-like"/>
    <property type="match status" value="1"/>
</dbReference>